<proteinExistence type="predicted"/>
<accession>A0ACB0YQ11</accession>
<dbReference type="Proteomes" id="UP001497535">
    <property type="component" value="Unassembled WGS sequence"/>
</dbReference>
<gene>
    <name evidence="1" type="ORF">MENTE1834_LOCUS15198</name>
</gene>
<organism evidence="1 2">
    <name type="scientific">Meloidogyne enterolobii</name>
    <name type="common">Root-knot nematode worm</name>
    <name type="synonym">Meloidogyne mayaguensis</name>
    <dbReference type="NCBI Taxonomy" id="390850"/>
    <lineage>
        <taxon>Eukaryota</taxon>
        <taxon>Metazoa</taxon>
        <taxon>Ecdysozoa</taxon>
        <taxon>Nematoda</taxon>
        <taxon>Chromadorea</taxon>
        <taxon>Rhabditida</taxon>
        <taxon>Tylenchina</taxon>
        <taxon>Tylenchomorpha</taxon>
        <taxon>Tylenchoidea</taxon>
        <taxon>Meloidogynidae</taxon>
        <taxon>Meloidogyninae</taxon>
        <taxon>Meloidogyne</taxon>
    </lineage>
</organism>
<evidence type="ECO:0000313" key="2">
    <source>
        <dbReference type="Proteomes" id="UP001497535"/>
    </source>
</evidence>
<reference evidence="1" key="1">
    <citation type="submission" date="2023-11" db="EMBL/GenBank/DDBJ databases">
        <authorList>
            <person name="Poullet M."/>
        </authorList>
    </citation>
    <scope>NUCLEOTIDE SEQUENCE</scope>
    <source>
        <strain evidence="1">E1834</strain>
    </source>
</reference>
<comment type="caution">
    <text evidence="1">The sequence shown here is derived from an EMBL/GenBank/DDBJ whole genome shotgun (WGS) entry which is preliminary data.</text>
</comment>
<name>A0ACB0YQ11_MELEN</name>
<sequence>MFKENRILLLLLMLTNKWQILLARSTSSSGSGSCLHATTSTAVAESCSSFTPEKKNTSKANIKTTPQKSPKHLPNSNEKIKIKEFQKKKLKNQQQINNPNNYFIDDELFGSGKELYTSVETETTGLSSAQSEEKKQRNGSVPKSNGTSKYHHTNKAFQCRFLFRICFVVVANLKQKT</sequence>
<evidence type="ECO:0000313" key="1">
    <source>
        <dbReference type="EMBL" id="CAK5057435.1"/>
    </source>
</evidence>
<protein>
    <submittedName>
        <fullName evidence="1">Uncharacterized protein</fullName>
    </submittedName>
</protein>
<dbReference type="EMBL" id="CAVMJV010000016">
    <property type="protein sequence ID" value="CAK5057435.1"/>
    <property type="molecule type" value="Genomic_DNA"/>
</dbReference>
<keyword evidence="2" id="KW-1185">Reference proteome</keyword>